<name>A0A0A9API2_ARUDO</name>
<evidence type="ECO:0000313" key="1">
    <source>
        <dbReference type="EMBL" id="JAD49002.1"/>
    </source>
</evidence>
<keyword evidence="1" id="KW-0067">ATP-binding</keyword>
<dbReference type="EMBL" id="GBRH01248893">
    <property type="protein sequence ID" value="JAD49002.1"/>
    <property type="molecule type" value="Transcribed_RNA"/>
</dbReference>
<keyword evidence="1" id="KW-0347">Helicase</keyword>
<proteinExistence type="predicted"/>
<keyword evidence="1" id="KW-0547">Nucleotide-binding</keyword>
<keyword evidence="1" id="KW-0378">Hydrolase</keyword>
<organism evidence="1">
    <name type="scientific">Arundo donax</name>
    <name type="common">Giant reed</name>
    <name type="synonym">Donax arundinaceus</name>
    <dbReference type="NCBI Taxonomy" id="35708"/>
    <lineage>
        <taxon>Eukaryota</taxon>
        <taxon>Viridiplantae</taxon>
        <taxon>Streptophyta</taxon>
        <taxon>Embryophyta</taxon>
        <taxon>Tracheophyta</taxon>
        <taxon>Spermatophyta</taxon>
        <taxon>Magnoliopsida</taxon>
        <taxon>Liliopsida</taxon>
        <taxon>Poales</taxon>
        <taxon>Poaceae</taxon>
        <taxon>PACMAD clade</taxon>
        <taxon>Arundinoideae</taxon>
        <taxon>Arundineae</taxon>
        <taxon>Arundo</taxon>
    </lineage>
</organism>
<accession>A0A0A9API2</accession>
<reference evidence="1" key="2">
    <citation type="journal article" date="2015" name="Data Brief">
        <title>Shoot transcriptome of the giant reed, Arundo donax.</title>
        <authorList>
            <person name="Barrero R.A."/>
            <person name="Guerrero F.D."/>
            <person name="Moolhuijzen P."/>
            <person name="Goolsby J.A."/>
            <person name="Tidwell J."/>
            <person name="Bellgard S.E."/>
            <person name="Bellgard M.I."/>
        </authorList>
    </citation>
    <scope>NUCLEOTIDE SEQUENCE</scope>
    <source>
        <tissue evidence="1">Shoot tissue taken approximately 20 cm above the soil surface</tissue>
    </source>
</reference>
<sequence>MILVRFSESTVSLPFMLVGSSYSSIGDASPILMHGNFADISGKSTSLNTLINSVAASLRALCCSTKSCVLL</sequence>
<reference evidence="1" key="1">
    <citation type="submission" date="2014-09" db="EMBL/GenBank/DDBJ databases">
        <authorList>
            <person name="Magalhaes I.L.F."/>
            <person name="Oliveira U."/>
            <person name="Santos F.R."/>
            <person name="Vidigal T.H.D.A."/>
            <person name="Brescovit A.D."/>
            <person name="Santos A.J."/>
        </authorList>
    </citation>
    <scope>NUCLEOTIDE SEQUENCE</scope>
    <source>
        <tissue evidence="1">Shoot tissue taken approximately 20 cm above the soil surface</tissue>
    </source>
</reference>
<protein>
    <submittedName>
        <fullName evidence="1">Similar to ATP-dependent helicase</fullName>
    </submittedName>
</protein>
<dbReference type="GO" id="GO:0004386">
    <property type="term" value="F:helicase activity"/>
    <property type="evidence" value="ECO:0007669"/>
    <property type="project" value="UniProtKB-KW"/>
</dbReference>
<dbReference type="AlphaFoldDB" id="A0A0A9API2"/>